<feature type="region of interest" description="Disordered" evidence="1">
    <location>
        <begin position="143"/>
        <end position="166"/>
    </location>
</feature>
<keyword evidence="3" id="KW-1185">Reference proteome</keyword>
<feature type="compositionally biased region" description="Basic residues" evidence="1">
    <location>
        <begin position="566"/>
        <end position="582"/>
    </location>
</feature>
<feature type="region of interest" description="Disordered" evidence="1">
    <location>
        <begin position="110"/>
        <end position="131"/>
    </location>
</feature>
<dbReference type="Proteomes" id="UP000887458">
    <property type="component" value="Unassembled WGS sequence"/>
</dbReference>
<dbReference type="PANTHER" id="PTHR16148:SF14">
    <property type="entry name" value="MYND-TYPE DOMAIN-CONTAINING PROTEIN"/>
    <property type="match status" value="1"/>
</dbReference>
<dbReference type="EMBL" id="NJHN03000121">
    <property type="protein sequence ID" value="KAH9413407.1"/>
    <property type="molecule type" value="Genomic_DNA"/>
</dbReference>
<feature type="compositionally biased region" description="Basic residues" evidence="1">
    <location>
        <begin position="500"/>
        <end position="535"/>
    </location>
</feature>
<feature type="region of interest" description="Disordered" evidence="1">
    <location>
        <begin position="463"/>
        <end position="631"/>
    </location>
</feature>
<feature type="region of interest" description="Disordered" evidence="1">
    <location>
        <begin position="646"/>
        <end position="735"/>
    </location>
</feature>
<name>A0ABQ8ISV5_DERPT</name>
<sequence length="735" mass="84361">MFVSRVVTNDNNNQSMMGANVLSHNNQNQLYFQLEDHIISGFRLSPLILSWFRMKNNNQTKEPSQPTETPPKSPTISIEFVKNIYKSPSSPPTAATQAQASPPAQILSIISKSDSSKTPTKNYNDTNNDSFFKTSDANNYYILTPEQNNNNNNNQQITNNNNNNLLNNDDLTLIDFSLTKMTPNRFPSLNMNSNNNADSIYLSQIQQQQDQTEEQQDPATMIIWTPSLIQDLPSRELQPLNLEQNELVPLEKSDLFRYRQSLIKFDLNDDIGAIYDNANVVNQQQAAAMVDGGLQENKMKIFMKRQQQQQQQPLLPPATKYLKPIFLIKKQSLLPCDHLLDPKQRQQQQQQQQGQQGQELTMSQSESDCKSLIIRDLPSVSIISLRLNNNDLNNNKSKWQQRILSWKELDDDQLFAYKRPIPVMIDNNKNNAIIKQILIEAPVKTMYKSTGVGGADVMRKKFNRQQQQMKKIRRKSSKLSPQLLLNKRQKSKLSKDRAGGHRGHRKRRTTSSKKPKTKTKTRKKQLKNSPRKKLSSRSSPPPPTTAAAARKLSQSPKPLRQQQLSPKRRKRLSQSPPPRKRLSQTPPPLRRSSPRKRLSQSSPRKRISQSPTRKKGLSRGLSPPKLPLSPPQKLSTIIIITPNEQKSSLLWTKKKSRPKFLQKKSLKKKSPLKQQQQQQLINNNDNNKTKLITNSNTVRWTSEKFQPKSAKHSPNSYKSRKTSKFYQSPTNYPDY</sequence>
<protein>
    <submittedName>
        <fullName evidence="2">Uncharacterized protein</fullName>
    </submittedName>
</protein>
<feature type="compositionally biased region" description="Polar residues" evidence="1">
    <location>
        <begin position="553"/>
        <end position="565"/>
    </location>
</feature>
<evidence type="ECO:0000313" key="2">
    <source>
        <dbReference type="EMBL" id="KAH9413407.1"/>
    </source>
</evidence>
<feature type="compositionally biased region" description="Polar residues" evidence="1">
    <location>
        <begin position="118"/>
        <end position="131"/>
    </location>
</feature>
<gene>
    <name evidence="2" type="ORF">DERP_007883</name>
</gene>
<feature type="compositionally biased region" description="Low complexity" evidence="1">
    <location>
        <begin position="148"/>
        <end position="166"/>
    </location>
</feature>
<evidence type="ECO:0000256" key="1">
    <source>
        <dbReference type="SAM" id="MobiDB-lite"/>
    </source>
</evidence>
<feature type="compositionally biased region" description="Basic residues" evidence="1">
    <location>
        <begin position="592"/>
        <end position="617"/>
    </location>
</feature>
<feature type="compositionally biased region" description="Polar residues" evidence="1">
    <location>
        <begin position="724"/>
        <end position="735"/>
    </location>
</feature>
<feature type="compositionally biased region" description="Basic residues" evidence="1">
    <location>
        <begin position="652"/>
        <end position="671"/>
    </location>
</feature>
<reference evidence="2 3" key="2">
    <citation type="journal article" date="2022" name="Mol. Biol. Evol.">
        <title>Comparative Genomics Reveals Insights into the Divergent Evolution of Astigmatic Mites and Household Pest Adaptations.</title>
        <authorList>
            <person name="Xiong Q."/>
            <person name="Wan A.T."/>
            <person name="Liu X."/>
            <person name="Fung C.S."/>
            <person name="Xiao X."/>
            <person name="Malainual N."/>
            <person name="Hou J."/>
            <person name="Wang L."/>
            <person name="Wang M."/>
            <person name="Yang K.Y."/>
            <person name="Cui Y."/>
            <person name="Leung E.L."/>
            <person name="Nong W."/>
            <person name="Shin S.K."/>
            <person name="Au S.W."/>
            <person name="Jeong K.Y."/>
            <person name="Chew F.T."/>
            <person name="Hui J.H."/>
            <person name="Leung T.F."/>
            <person name="Tungtrongchitr A."/>
            <person name="Zhong N."/>
            <person name="Liu Z."/>
            <person name="Tsui S.K."/>
        </authorList>
    </citation>
    <scope>NUCLEOTIDE SEQUENCE [LARGE SCALE GENOMIC DNA]</scope>
    <source>
        <strain evidence="2">Derp</strain>
    </source>
</reference>
<feature type="compositionally biased region" description="Low complexity" evidence="1">
    <location>
        <begin position="345"/>
        <end position="358"/>
    </location>
</feature>
<proteinExistence type="predicted"/>
<organism evidence="2 3">
    <name type="scientific">Dermatophagoides pteronyssinus</name>
    <name type="common">European house dust mite</name>
    <dbReference type="NCBI Taxonomy" id="6956"/>
    <lineage>
        <taxon>Eukaryota</taxon>
        <taxon>Metazoa</taxon>
        <taxon>Ecdysozoa</taxon>
        <taxon>Arthropoda</taxon>
        <taxon>Chelicerata</taxon>
        <taxon>Arachnida</taxon>
        <taxon>Acari</taxon>
        <taxon>Acariformes</taxon>
        <taxon>Sarcoptiformes</taxon>
        <taxon>Astigmata</taxon>
        <taxon>Psoroptidia</taxon>
        <taxon>Analgoidea</taxon>
        <taxon>Pyroglyphidae</taxon>
        <taxon>Dermatophagoidinae</taxon>
        <taxon>Dermatophagoides</taxon>
    </lineage>
</organism>
<reference evidence="2 3" key="1">
    <citation type="journal article" date="2018" name="J. Allergy Clin. Immunol.">
        <title>High-quality assembly of Dermatophagoides pteronyssinus genome and transcriptome reveals a wide range of novel allergens.</title>
        <authorList>
            <person name="Liu X.Y."/>
            <person name="Yang K.Y."/>
            <person name="Wang M.Q."/>
            <person name="Kwok J.S."/>
            <person name="Zeng X."/>
            <person name="Yang Z."/>
            <person name="Xiao X.J."/>
            <person name="Lau C.P."/>
            <person name="Li Y."/>
            <person name="Huang Z.M."/>
            <person name="Ba J.G."/>
            <person name="Yim A.K."/>
            <person name="Ouyang C.Y."/>
            <person name="Ngai S.M."/>
            <person name="Chan T.F."/>
            <person name="Leung E.L."/>
            <person name="Liu L."/>
            <person name="Liu Z.G."/>
            <person name="Tsui S.K."/>
        </authorList>
    </citation>
    <scope>NUCLEOTIDE SEQUENCE [LARGE SCALE GENOMIC DNA]</scope>
    <source>
        <strain evidence="2">Derp</strain>
    </source>
</reference>
<feature type="compositionally biased region" description="Low complexity" evidence="1">
    <location>
        <begin position="672"/>
        <end position="691"/>
    </location>
</feature>
<feature type="region of interest" description="Disordered" evidence="1">
    <location>
        <begin position="342"/>
        <end position="363"/>
    </location>
</feature>
<dbReference type="PANTHER" id="PTHR16148">
    <property type="entry name" value="NF-KAPPA-B-REPRESSING FACTOR-RELATED"/>
    <property type="match status" value="1"/>
</dbReference>
<comment type="caution">
    <text evidence="2">The sequence shown here is derived from an EMBL/GenBank/DDBJ whole genome shotgun (WGS) entry which is preliminary data.</text>
</comment>
<evidence type="ECO:0000313" key="3">
    <source>
        <dbReference type="Proteomes" id="UP000887458"/>
    </source>
</evidence>
<accession>A0ABQ8ISV5</accession>